<dbReference type="InterPro" id="IPR011990">
    <property type="entry name" value="TPR-like_helical_dom_sf"/>
</dbReference>
<dbReference type="EMBL" id="JAGMUU010000006">
    <property type="protein sequence ID" value="KAH7150088.1"/>
    <property type="molecule type" value="Genomic_DNA"/>
</dbReference>
<dbReference type="Pfam" id="PF13812">
    <property type="entry name" value="PPR_3"/>
    <property type="match status" value="1"/>
</dbReference>
<dbReference type="Gene3D" id="1.25.40.10">
    <property type="entry name" value="Tetratricopeptide repeat domain"/>
    <property type="match status" value="2"/>
</dbReference>
<dbReference type="GO" id="GO:0003729">
    <property type="term" value="F:mRNA binding"/>
    <property type="evidence" value="ECO:0007669"/>
    <property type="project" value="TreeGrafter"/>
</dbReference>
<feature type="compositionally biased region" description="Polar residues" evidence="1">
    <location>
        <begin position="126"/>
        <end position="145"/>
    </location>
</feature>
<accession>A0A9P9F2Q4</accession>
<protein>
    <submittedName>
        <fullName evidence="2">Uncharacterized protein</fullName>
    </submittedName>
</protein>
<organism evidence="2 3">
    <name type="scientific">Dactylonectria estremocensis</name>
    <dbReference type="NCBI Taxonomy" id="1079267"/>
    <lineage>
        <taxon>Eukaryota</taxon>
        <taxon>Fungi</taxon>
        <taxon>Dikarya</taxon>
        <taxon>Ascomycota</taxon>
        <taxon>Pezizomycotina</taxon>
        <taxon>Sordariomycetes</taxon>
        <taxon>Hypocreomycetidae</taxon>
        <taxon>Hypocreales</taxon>
        <taxon>Nectriaceae</taxon>
        <taxon>Dactylonectria</taxon>
    </lineage>
</organism>
<feature type="compositionally biased region" description="Polar residues" evidence="1">
    <location>
        <begin position="1182"/>
        <end position="1197"/>
    </location>
</feature>
<dbReference type="OrthoDB" id="185373at2759"/>
<gene>
    <name evidence="2" type="ORF">B0J13DRAFT_498965</name>
</gene>
<dbReference type="PANTHER" id="PTHR47934:SF6">
    <property type="entry name" value="MITOCHONDRIAL GROUP I INTRON SPLICING FACTOR CCM1-RELATED"/>
    <property type="match status" value="1"/>
</dbReference>
<comment type="caution">
    <text evidence="2">The sequence shown here is derived from an EMBL/GenBank/DDBJ whole genome shotgun (WGS) entry which is preliminary data.</text>
</comment>
<feature type="region of interest" description="Disordered" evidence="1">
    <location>
        <begin position="126"/>
        <end position="150"/>
    </location>
</feature>
<dbReference type="AlphaFoldDB" id="A0A9P9F2Q4"/>
<dbReference type="Proteomes" id="UP000717696">
    <property type="component" value="Unassembled WGS sequence"/>
</dbReference>
<dbReference type="GO" id="GO:0006396">
    <property type="term" value="P:RNA processing"/>
    <property type="evidence" value="ECO:0007669"/>
    <property type="project" value="TreeGrafter"/>
</dbReference>
<dbReference type="Pfam" id="PF01535">
    <property type="entry name" value="PPR"/>
    <property type="match status" value="1"/>
</dbReference>
<dbReference type="PANTHER" id="PTHR47934">
    <property type="entry name" value="PENTATRICOPEPTIDE REPEAT-CONTAINING PROTEIN PET309, MITOCHONDRIAL"/>
    <property type="match status" value="1"/>
</dbReference>
<dbReference type="InterPro" id="IPR051114">
    <property type="entry name" value="Mito_RNA_Proc_CCM1"/>
</dbReference>
<dbReference type="GO" id="GO:0005739">
    <property type="term" value="C:mitochondrion"/>
    <property type="evidence" value="ECO:0007669"/>
    <property type="project" value="TreeGrafter"/>
</dbReference>
<feature type="region of interest" description="Disordered" evidence="1">
    <location>
        <begin position="1167"/>
        <end position="1211"/>
    </location>
</feature>
<keyword evidence="3" id="KW-1185">Reference proteome</keyword>
<sequence>MLERAAAGLESRSLQRVLPKPTKSCRQLHTGFWQHGASAIDLSSVWPYPTRAADLEPNDVDSTSRYPQQAGLLASSCLLDFLYPSATLPLLCRMYPGLPRTQDSQRKAVLRRRQFSSSATDPIIVSTTSNTSGSIHGTAHTTVSGEDTAPMTECQPDSELIGERADLYSEVWDLYSLLDPEDRLDMRAGVVMYLARSHGVVEQGRALSVFRQIPTHEWDQDLLASGILLFLRSGDREFAIEQFKTGIESKRLTGGIEYLLADAVSSKEWQAALDVWIAYYTAQLSWNPGQTPGTEPLKSLEGISDQGNMYVAFRVFLATEGVDYRNELEENPTSFAAFQVFCKNFAQTAIWEPCSPEHAATILEELNDKDLYNDYLVRMFNRWYEKSVTRSTMLKLPAIYQAFRALPDAMPAMPVLRGMFKIHFPKDIVALEQLYQDWIRFRGGLNQWGYEKFLKLYAQRGDIAAVHQLWSQYVKEFPSVLHTPRAFRSTLNVYAQAGDATQAERVLEEMSSKYGVEPDVDCWNTLLKAHMRANNYSEVLRCFDRISDMHQPDSFTYAHVMAMSSKKGDLETTLDFFKRAQDARVPITKEIGLALVVAYCQNDLLIEAEELCVQLAERKLAVAAIWNQLLNFNGEARDLKKCYEVLEYMKRYGVEWDDDTNRYLLQALINVNHINSAYALLKSAEKESLFTVTSDHYAIVMAGAARVGHHLLVRSLHKQLLESNIPVGFNALLSVVESAMRRKPGVERTLKLSKELVEHVRNTVVGSPGEPGRTVASGSLERMPKTRAISRSQSQSIGRAIMVLVELREFGSVEELMTLFHQLFPQFQQNERYPPNVMSALMLAYYRDEDFDKVLELWQKSWGQVLESSKKNGGEGIYAGNEYDLSRELHIVLKVYRDKSDSQGLSDCVDQVTNAGFKMTRATWSLAIRYLAELDQWDRAMYWCETMLMDGWNGWNWTRETYAMEKATTLDTRVLGAPKNIVFRLQQHWLELRRTAAWSVAVSRKLDDVEAKFPRLYYAFTSLDMETMPPSYSVNSTRTPVQNIDEVVRTMSYEELLESKKALLKQLVKEQQREKRLGIATAAPKSEEERQEWKRKLHNKVRRFANSWAKRRMQNLAETTPPSPDGESPCSSAAHKVDTTLGADPEQVVTRERSAYWNDIWGRYDQRLHGDNRPQYAKQESAKTSRSSNLKNKSSFASRDPRRHGSGNVKW</sequence>
<name>A0A9P9F2Q4_9HYPO</name>
<proteinExistence type="predicted"/>
<reference evidence="2" key="1">
    <citation type="journal article" date="2021" name="Nat. Commun.">
        <title>Genetic determinants of endophytism in the Arabidopsis root mycobiome.</title>
        <authorList>
            <person name="Mesny F."/>
            <person name="Miyauchi S."/>
            <person name="Thiergart T."/>
            <person name="Pickel B."/>
            <person name="Atanasova L."/>
            <person name="Karlsson M."/>
            <person name="Huettel B."/>
            <person name="Barry K.W."/>
            <person name="Haridas S."/>
            <person name="Chen C."/>
            <person name="Bauer D."/>
            <person name="Andreopoulos W."/>
            <person name="Pangilinan J."/>
            <person name="LaButti K."/>
            <person name="Riley R."/>
            <person name="Lipzen A."/>
            <person name="Clum A."/>
            <person name="Drula E."/>
            <person name="Henrissat B."/>
            <person name="Kohler A."/>
            <person name="Grigoriev I.V."/>
            <person name="Martin F.M."/>
            <person name="Hacquard S."/>
        </authorList>
    </citation>
    <scope>NUCLEOTIDE SEQUENCE</scope>
    <source>
        <strain evidence="2">MPI-CAGE-AT-0021</strain>
    </source>
</reference>
<dbReference type="InterPro" id="IPR002885">
    <property type="entry name" value="PPR_rpt"/>
</dbReference>
<evidence type="ECO:0000313" key="3">
    <source>
        <dbReference type="Proteomes" id="UP000717696"/>
    </source>
</evidence>
<evidence type="ECO:0000256" key="1">
    <source>
        <dbReference type="SAM" id="MobiDB-lite"/>
    </source>
</evidence>
<evidence type="ECO:0000313" key="2">
    <source>
        <dbReference type="EMBL" id="KAH7150088.1"/>
    </source>
</evidence>
<dbReference type="GO" id="GO:0007005">
    <property type="term" value="P:mitochondrion organization"/>
    <property type="evidence" value="ECO:0007669"/>
    <property type="project" value="TreeGrafter"/>
</dbReference>